<dbReference type="GO" id="GO:0009306">
    <property type="term" value="P:protein secretion"/>
    <property type="evidence" value="ECO:0007669"/>
    <property type="project" value="InterPro"/>
</dbReference>
<gene>
    <name evidence="3" type="ORF">BXY39_1135</name>
</gene>
<feature type="compositionally biased region" description="Low complexity" evidence="2">
    <location>
        <begin position="107"/>
        <end position="127"/>
    </location>
</feature>
<evidence type="ECO:0000313" key="3">
    <source>
        <dbReference type="EMBL" id="RMB08501.1"/>
    </source>
</evidence>
<dbReference type="RefSeq" id="WP_121937861.1">
    <property type="nucleotide sequence ID" value="NZ_REFR01000010.1"/>
</dbReference>
<dbReference type="EMBL" id="REFR01000010">
    <property type="protein sequence ID" value="RMB08501.1"/>
    <property type="molecule type" value="Genomic_DNA"/>
</dbReference>
<evidence type="ECO:0000313" key="4">
    <source>
        <dbReference type="Proteomes" id="UP000271227"/>
    </source>
</evidence>
<protein>
    <submittedName>
        <fullName evidence="3">Type III secretion system FlhB-like substrate exporter</fullName>
    </submittedName>
</protein>
<reference evidence="3 4" key="1">
    <citation type="submission" date="2018-10" db="EMBL/GenBank/DDBJ databases">
        <title>Genomic Encyclopedia of Archaeal and Bacterial Type Strains, Phase II (KMG-II): from individual species to whole genera.</title>
        <authorList>
            <person name="Goeker M."/>
        </authorList>
    </citation>
    <scope>NUCLEOTIDE SEQUENCE [LARGE SCALE GENOMIC DNA]</scope>
    <source>
        <strain evidence="3 4">DSM 25217</strain>
    </source>
</reference>
<sequence>MKDKTGKNNSGTPDGQASPPATKAVAVGRRGAADLPHITAKGHGYVAEKILDIAFSDGVKVRQDKDLVNLLDAFEVESPVPLEALHAVSLILERVYAANRQMADRSGMQTDTQETDMDTQGTGHETP</sequence>
<dbReference type="Gene3D" id="3.40.1690.10">
    <property type="entry name" value="secretion proteins EscU"/>
    <property type="match status" value="1"/>
</dbReference>
<dbReference type="InterPro" id="IPR029025">
    <property type="entry name" value="T3SS_substrate_exporter_C"/>
</dbReference>
<feature type="region of interest" description="Disordered" evidence="2">
    <location>
        <begin position="103"/>
        <end position="127"/>
    </location>
</feature>
<dbReference type="InterPro" id="IPR006135">
    <property type="entry name" value="T3SS_substrate_exporter"/>
</dbReference>
<dbReference type="InParanoid" id="A0A3M0CFX6"/>
<dbReference type="Pfam" id="PF01312">
    <property type="entry name" value="Bac_export_2"/>
    <property type="match status" value="1"/>
</dbReference>
<comment type="caution">
    <text evidence="3">The sequence shown here is derived from an EMBL/GenBank/DDBJ whole genome shotgun (WGS) entry which is preliminary data.</text>
</comment>
<accession>A0A3M0CFX6</accession>
<dbReference type="SUPFAM" id="SSF160544">
    <property type="entry name" value="EscU C-terminal domain-like"/>
    <property type="match status" value="1"/>
</dbReference>
<evidence type="ECO:0000256" key="2">
    <source>
        <dbReference type="SAM" id="MobiDB-lite"/>
    </source>
</evidence>
<proteinExistence type="inferred from homology"/>
<name>A0A3M0CFX6_9PROT</name>
<comment type="similarity">
    <text evidence="1">Belongs to the type III secretion exporter family.</text>
</comment>
<organism evidence="3 4">
    <name type="scientific">Eilatimonas milleporae</name>
    <dbReference type="NCBI Taxonomy" id="911205"/>
    <lineage>
        <taxon>Bacteria</taxon>
        <taxon>Pseudomonadati</taxon>
        <taxon>Pseudomonadota</taxon>
        <taxon>Alphaproteobacteria</taxon>
        <taxon>Kordiimonadales</taxon>
        <taxon>Kordiimonadaceae</taxon>
        <taxon>Eilatimonas</taxon>
    </lineage>
</organism>
<evidence type="ECO:0000256" key="1">
    <source>
        <dbReference type="ARBA" id="ARBA00010690"/>
    </source>
</evidence>
<dbReference type="OrthoDB" id="5244399at2"/>
<dbReference type="AlphaFoldDB" id="A0A3M0CFX6"/>
<keyword evidence="4" id="KW-1185">Reference proteome</keyword>
<dbReference type="GO" id="GO:0016020">
    <property type="term" value="C:membrane"/>
    <property type="evidence" value="ECO:0007669"/>
    <property type="project" value="InterPro"/>
</dbReference>
<dbReference type="Proteomes" id="UP000271227">
    <property type="component" value="Unassembled WGS sequence"/>
</dbReference>
<feature type="region of interest" description="Disordered" evidence="2">
    <location>
        <begin position="1"/>
        <end position="28"/>
    </location>
</feature>